<dbReference type="PRINTS" id="PR00080">
    <property type="entry name" value="SDRFAMILY"/>
</dbReference>
<dbReference type="SMART" id="SM00822">
    <property type="entry name" value="PKS_KR"/>
    <property type="match status" value="1"/>
</dbReference>
<dbReference type="Pfam" id="PF13561">
    <property type="entry name" value="adh_short_C2"/>
    <property type="match status" value="1"/>
</dbReference>
<dbReference type="PANTHER" id="PTHR43639">
    <property type="entry name" value="OXIDOREDUCTASE, SHORT-CHAIN DEHYDROGENASE/REDUCTASE FAMILY (AFU_ORTHOLOGUE AFUA_5G02870)"/>
    <property type="match status" value="1"/>
</dbReference>
<dbReference type="SUPFAM" id="SSF51735">
    <property type="entry name" value="NAD(P)-binding Rossmann-fold domains"/>
    <property type="match status" value="1"/>
</dbReference>
<evidence type="ECO:0000313" key="4">
    <source>
        <dbReference type="EMBL" id="GAA3795788.1"/>
    </source>
</evidence>
<dbReference type="NCBIfam" id="NF005559">
    <property type="entry name" value="PRK07231.1"/>
    <property type="match status" value="1"/>
</dbReference>
<dbReference type="InterPro" id="IPR036291">
    <property type="entry name" value="NAD(P)-bd_dom_sf"/>
</dbReference>
<dbReference type="InterPro" id="IPR020904">
    <property type="entry name" value="Sc_DH/Rdtase_CS"/>
</dbReference>
<organism evidence="4 5">
    <name type="scientific">Sphaerisporangium flaviroseum</name>
    <dbReference type="NCBI Taxonomy" id="509199"/>
    <lineage>
        <taxon>Bacteria</taxon>
        <taxon>Bacillati</taxon>
        <taxon>Actinomycetota</taxon>
        <taxon>Actinomycetes</taxon>
        <taxon>Streptosporangiales</taxon>
        <taxon>Streptosporangiaceae</taxon>
        <taxon>Sphaerisporangium</taxon>
    </lineage>
</organism>
<keyword evidence="2" id="KW-0560">Oxidoreductase</keyword>
<feature type="domain" description="Ketoreductase" evidence="3">
    <location>
        <begin position="42"/>
        <end position="218"/>
    </location>
</feature>
<dbReference type="EMBL" id="BAAAZR010000002">
    <property type="protein sequence ID" value="GAA3795788.1"/>
    <property type="molecule type" value="Genomic_DNA"/>
</dbReference>
<evidence type="ECO:0000313" key="5">
    <source>
        <dbReference type="Proteomes" id="UP001500888"/>
    </source>
</evidence>
<comment type="similarity">
    <text evidence="1">Belongs to the short-chain dehydrogenases/reductases (SDR) family.</text>
</comment>
<evidence type="ECO:0000256" key="2">
    <source>
        <dbReference type="ARBA" id="ARBA00023002"/>
    </source>
</evidence>
<dbReference type="Proteomes" id="UP001500888">
    <property type="component" value="Unassembled WGS sequence"/>
</dbReference>
<gene>
    <name evidence="4" type="ORF">GCM10022226_13960</name>
</gene>
<proteinExistence type="inferred from homology"/>
<dbReference type="PROSITE" id="PS00061">
    <property type="entry name" value="ADH_SHORT"/>
    <property type="match status" value="1"/>
</dbReference>
<evidence type="ECO:0000256" key="1">
    <source>
        <dbReference type="ARBA" id="ARBA00006484"/>
    </source>
</evidence>
<name>A0ABP7HK44_9ACTN</name>
<dbReference type="InterPro" id="IPR002347">
    <property type="entry name" value="SDR_fam"/>
</dbReference>
<dbReference type="PANTHER" id="PTHR43639:SF1">
    <property type="entry name" value="SHORT-CHAIN DEHYDROGENASE_REDUCTASE FAMILY PROTEIN"/>
    <property type="match status" value="1"/>
</dbReference>
<reference evidence="5" key="1">
    <citation type="journal article" date="2019" name="Int. J. Syst. Evol. Microbiol.">
        <title>The Global Catalogue of Microorganisms (GCM) 10K type strain sequencing project: providing services to taxonomists for standard genome sequencing and annotation.</title>
        <authorList>
            <consortium name="The Broad Institute Genomics Platform"/>
            <consortium name="The Broad Institute Genome Sequencing Center for Infectious Disease"/>
            <person name="Wu L."/>
            <person name="Ma J."/>
        </authorList>
    </citation>
    <scope>NUCLEOTIDE SEQUENCE [LARGE SCALE GENOMIC DNA]</scope>
    <source>
        <strain evidence="5">JCM 16908</strain>
    </source>
</reference>
<accession>A0ABP7HK44</accession>
<sequence>MIVARLEGVRGTSGTRVHAALLEMRRGTRGCDPCRMTEFDGKTVLITGGGSGMGLATARQLVAAGANVVLAGRSADRLSTAAKELDSDDQVLVVPTDVASVADLDRLTAEIQERFGRLDGVFANAGTARFSRTADVTESDFDDVVGTNFKGVFFTIQKSLPLLTDGGSVVINTSWLVQRGMAFTSVYAATKAAVRNLTRTLASDLAPQGIRVNSVSPGYIVTDMFTSISSTEEAQEFCRSQVALGRLGQADDVADAVLYLLSPRAGYITGQEIAVDGGLTTSIPL</sequence>
<dbReference type="CDD" id="cd05233">
    <property type="entry name" value="SDR_c"/>
    <property type="match status" value="1"/>
</dbReference>
<dbReference type="InterPro" id="IPR057326">
    <property type="entry name" value="KR_dom"/>
</dbReference>
<dbReference type="PRINTS" id="PR00081">
    <property type="entry name" value="GDHRDH"/>
</dbReference>
<comment type="caution">
    <text evidence="4">The sequence shown here is derived from an EMBL/GenBank/DDBJ whole genome shotgun (WGS) entry which is preliminary data.</text>
</comment>
<protein>
    <submittedName>
        <fullName evidence="4">SDR family oxidoreductase</fullName>
    </submittedName>
</protein>
<keyword evidence="5" id="KW-1185">Reference proteome</keyword>
<evidence type="ECO:0000259" key="3">
    <source>
        <dbReference type="SMART" id="SM00822"/>
    </source>
</evidence>
<dbReference type="Gene3D" id="3.40.50.720">
    <property type="entry name" value="NAD(P)-binding Rossmann-like Domain"/>
    <property type="match status" value="1"/>
</dbReference>